<reference evidence="3" key="1">
    <citation type="submission" date="2018-05" db="EMBL/GenBank/DDBJ databases">
        <authorList>
            <person name="Lanie J.A."/>
            <person name="Ng W.-L."/>
            <person name="Kazmierczak K.M."/>
            <person name="Andrzejewski T.M."/>
            <person name="Davidsen T.M."/>
            <person name="Wayne K.J."/>
            <person name="Tettelin H."/>
            <person name="Glass J.I."/>
            <person name="Rusch D."/>
            <person name="Podicherti R."/>
            <person name="Tsui H.-C.T."/>
            <person name="Winkler M.E."/>
        </authorList>
    </citation>
    <scope>NUCLEOTIDE SEQUENCE</scope>
</reference>
<dbReference type="AlphaFoldDB" id="A0A381ND15"/>
<feature type="non-terminal residue" evidence="3">
    <location>
        <position position="1"/>
    </location>
</feature>
<evidence type="ECO:0000256" key="1">
    <source>
        <dbReference type="SAM" id="Coils"/>
    </source>
</evidence>
<dbReference type="InterPro" id="IPR011055">
    <property type="entry name" value="Dup_hybrid_motif"/>
</dbReference>
<evidence type="ECO:0000259" key="2">
    <source>
        <dbReference type="Pfam" id="PF01551"/>
    </source>
</evidence>
<dbReference type="InterPro" id="IPR016047">
    <property type="entry name" value="M23ase_b-sheet_dom"/>
</dbReference>
<dbReference type="Gene3D" id="6.10.250.3150">
    <property type="match status" value="1"/>
</dbReference>
<dbReference type="GO" id="GO:0004222">
    <property type="term" value="F:metalloendopeptidase activity"/>
    <property type="evidence" value="ECO:0007669"/>
    <property type="project" value="TreeGrafter"/>
</dbReference>
<name>A0A381ND15_9ZZZZ</name>
<proteinExistence type="predicted"/>
<keyword evidence="1" id="KW-0175">Coiled coil</keyword>
<dbReference type="CDD" id="cd12797">
    <property type="entry name" value="M23_peptidase"/>
    <property type="match status" value="1"/>
</dbReference>
<dbReference type="Pfam" id="PF01551">
    <property type="entry name" value="Peptidase_M23"/>
    <property type="match status" value="1"/>
</dbReference>
<dbReference type="EMBL" id="UINC01000275">
    <property type="protein sequence ID" value="SUZ52455.1"/>
    <property type="molecule type" value="Genomic_DNA"/>
</dbReference>
<sequence length="392" mass="43590">VTIIDHFTGATRTRHSLFRASFAIACTALALGAVAESGESATSQITLDRTVSELNELHAWLGDAAVRLDIVQTKLHAADASISDIVRATNEASSNLTNTETAIATLQLQQTLLTDRRRLQAEKIAVHLRQAYKLSGQDFLKLLLLQQTPDTFDRMIRYHGYFSRARKEALQEYRTTLTSMNRTSTELESQRVELKQQEEDLRSRLKTLQSERLARKDLIASLSQEIKNKGFARDKLAQDRARIEALLAKLVLRDTNLDGAVFTNAKGQLNWPVEGQLTYRFGDPRAGGRLSWEGIYFSAPSGSVVTAVGRGLIVFSDWLRGFGLLTIIDHGTEQMSLYGFCDSLVKQNGDWVESGEIVAFAGQSGGQDVDGLYFEIRINGQPTNPLAWLAKR</sequence>
<dbReference type="InterPro" id="IPR050570">
    <property type="entry name" value="Cell_wall_metabolism_enzyme"/>
</dbReference>
<gene>
    <name evidence="3" type="ORF">METZ01_LOCUS5309</name>
</gene>
<organism evidence="3">
    <name type="scientific">marine metagenome</name>
    <dbReference type="NCBI Taxonomy" id="408172"/>
    <lineage>
        <taxon>unclassified sequences</taxon>
        <taxon>metagenomes</taxon>
        <taxon>ecological metagenomes</taxon>
    </lineage>
</organism>
<accession>A0A381ND15</accession>
<feature type="domain" description="M23ase beta-sheet core" evidence="2">
    <location>
        <begin position="292"/>
        <end position="385"/>
    </location>
</feature>
<protein>
    <recommendedName>
        <fullName evidence="2">M23ase beta-sheet core domain-containing protein</fullName>
    </recommendedName>
</protein>
<evidence type="ECO:0000313" key="3">
    <source>
        <dbReference type="EMBL" id="SUZ52455.1"/>
    </source>
</evidence>
<dbReference type="FunFam" id="2.70.70.10:FF:000003">
    <property type="entry name" value="Murein hydrolase activator EnvC"/>
    <property type="match status" value="1"/>
</dbReference>
<dbReference type="Gene3D" id="2.70.70.10">
    <property type="entry name" value="Glucose Permease (Domain IIA)"/>
    <property type="match status" value="1"/>
</dbReference>
<dbReference type="SUPFAM" id="SSF51261">
    <property type="entry name" value="Duplicated hybrid motif"/>
    <property type="match status" value="1"/>
</dbReference>
<dbReference type="PANTHER" id="PTHR21666">
    <property type="entry name" value="PEPTIDASE-RELATED"/>
    <property type="match status" value="1"/>
</dbReference>
<feature type="coiled-coil region" evidence="1">
    <location>
        <begin position="170"/>
        <end position="211"/>
    </location>
</feature>
<dbReference type="PANTHER" id="PTHR21666:SF270">
    <property type="entry name" value="MUREIN HYDROLASE ACTIVATOR ENVC"/>
    <property type="match status" value="1"/>
</dbReference>